<organism evidence="2 3">
    <name type="scientific">Flammeovirga pectinis</name>
    <dbReference type="NCBI Taxonomy" id="2494373"/>
    <lineage>
        <taxon>Bacteria</taxon>
        <taxon>Pseudomonadati</taxon>
        <taxon>Bacteroidota</taxon>
        <taxon>Cytophagia</taxon>
        <taxon>Cytophagales</taxon>
        <taxon>Flammeovirgaceae</taxon>
        <taxon>Flammeovirga</taxon>
    </lineage>
</organism>
<dbReference type="KEGG" id="fll:EI427_01075"/>
<evidence type="ECO:0000259" key="1">
    <source>
        <dbReference type="Pfam" id="PF05048"/>
    </source>
</evidence>
<dbReference type="InterPro" id="IPR011050">
    <property type="entry name" value="Pectin_lyase_fold/virulence"/>
</dbReference>
<dbReference type="SUPFAM" id="SSF51126">
    <property type="entry name" value="Pectin lyase-like"/>
    <property type="match status" value="1"/>
</dbReference>
<dbReference type="InterPro" id="IPR006626">
    <property type="entry name" value="PbH1"/>
</dbReference>
<dbReference type="Pfam" id="PF05048">
    <property type="entry name" value="NosD"/>
    <property type="match status" value="1"/>
</dbReference>
<sequence length="414" mass="47749">MKIYIVVTLFFLINFSSFSKTINVCETCEINEISKAIELANEGDSIVVRSGIYKESGLIITKTIHLIGEDNPVIDGEFKNYILIFSAVSNFSISGFTLRNVGKSYIKDYAAILVQKGKNFTIRNNTFENVFFGLLIEKSMYGLISKNTLSGDAKIEANSGNGIHLWHCKKMRIEGNTIFKLRDGIYLEFVSDSFIYDNVSRNNIRYGLHFMFSDNNEYHHNEFKNNDAGVAVMFSKYIKMHHNTFHYNWGASSYGLLLKEIYDAEIDHNYFEQNTTGINIDGCTRINYQNNHFVRNGWAVKFTGGCYKNIFTYNNFISNSFNLSYNSKLNDNRFEANYWSDYTGYDLDKDGIGDIPYHPVNLFSYIVNKTPESLILLRSLFIDIVNFSEKVSPVFTLENLQDQKPIMKKINDRY</sequence>
<accession>A0A3Q9FMW1</accession>
<dbReference type="Gene3D" id="2.160.20.10">
    <property type="entry name" value="Single-stranded right-handed beta-helix, Pectin lyase-like"/>
    <property type="match status" value="1"/>
</dbReference>
<keyword evidence="3" id="KW-1185">Reference proteome</keyword>
<name>A0A3Q9FMW1_9BACT</name>
<dbReference type="InterPro" id="IPR026464">
    <property type="entry name" value="NosD_copper_fam"/>
</dbReference>
<dbReference type="SMART" id="SM00710">
    <property type="entry name" value="PbH1"/>
    <property type="match status" value="10"/>
</dbReference>
<dbReference type="OrthoDB" id="9767990at2"/>
<dbReference type="Proteomes" id="UP000267268">
    <property type="component" value="Chromosome 1"/>
</dbReference>
<evidence type="ECO:0000313" key="2">
    <source>
        <dbReference type="EMBL" id="AZQ60851.1"/>
    </source>
</evidence>
<dbReference type="InterPro" id="IPR007742">
    <property type="entry name" value="NosD_dom"/>
</dbReference>
<proteinExistence type="predicted"/>
<reference evidence="2 3" key="1">
    <citation type="submission" date="2018-12" db="EMBL/GenBank/DDBJ databases">
        <title>Flammeovirga pectinis sp. nov., isolated from the gut of the Korean scallop, Patinopecten yessoensis.</title>
        <authorList>
            <person name="Bae J.-W."/>
            <person name="Jeong Y.-S."/>
            <person name="Kang W."/>
        </authorList>
    </citation>
    <scope>NUCLEOTIDE SEQUENCE [LARGE SCALE GENOMIC DNA]</scope>
    <source>
        <strain evidence="2 3">L12M1</strain>
    </source>
</reference>
<gene>
    <name evidence="2" type="primary">nosD</name>
    <name evidence="2" type="ORF">EI427_01075</name>
</gene>
<dbReference type="RefSeq" id="WP_126610820.1">
    <property type="nucleotide sequence ID" value="NZ_CP034562.1"/>
</dbReference>
<dbReference type="EMBL" id="CP034562">
    <property type="protein sequence ID" value="AZQ60851.1"/>
    <property type="molecule type" value="Genomic_DNA"/>
</dbReference>
<dbReference type="InterPro" id="IPR012334">
    <property type="entry name" value="Pectin_lyas_fold"/>
</dbReference>
<protein>
    <submittedName>
        <fullName evidence="2">Nitrous oxide reductase family maturation protein NosD</fullName>
    </submittedName>
</protein>
<evidence type="ECO:0000313" key="3">
    <source>
        <dbReference type="Proteomes" id="UP000267268"/>
    </source>
</evidence>
<dbReference type="NCBIfam" id="TIGR04247">
    <property type="entry name" value="NosD_copper_fam"/>
    <property type="match status" value="1"/>
</dbReference>
<dbReference type="AlphaFoldDB" id="A0A3Q9FMW1"/>
<feature type="domain" description="Periplasmic copper-binding protein NosD beta helix" evidence="1">
    <location>
        <begin position="146"/>
        <end position="344"/>
    </location>
</feature>